<feature type="compositionally biased region" description="Acidic residues" evidence="1">
    <location>
        <begin position="91"/>
        <end position="100"/>
    </location>
</feature>
<organism evidence="2 3">
    <name type="scientific">Trametes cubensis</name>
    <dbReference type="NCBI Taxonomy" id="1111947"/>
    <lineage>
        <taxon>Eukaryota</taxon>
        <taxon>Fungi</taxon>
        <taxon>Dikarya</taxon>
        <taxon>Basidiomycota</taxon>
        <taxon>Agaricomycotina</taxon>
        <taxon>Agaricomycetes</taxon>
        <taxon>Polyporales</taxon>
        <taxon>Polyporaceae</taxon>
        <taxon>Trametes</taxon>
    </lineage>
</organism>
<dbReference type="Proteomes" id="UP001215151">
    <property type="component" value="Unassembled WGS sequence"/>
</dbReference>
<feature type="compositionally biased region" description="Basic and acidic residues" evidence="1">
    <location>
        <begin position="81"/>
        <end position="90"/>
    </location>
</feature>
<gene>
    <name evidence="2" type="ORF">ONZ51_g1064</name>
</gene>
<evidence type="ECO:0000256" key="1">
    <source>
        <dbReference type="SAM" id="MobiDB-lite"/>
    </source>
</evidence>
<keyword evidence="3" id="KW-1185">Reference proteome</keyword>
<name>A0AAD7U2X7_9APHY</name>
<reference evidence="2" key="1">
    <citation type="submission" date="2022-11" db="EMBL/GenBank/DDBJ databases">
        <title>Genome Sequence of Cubamyces cubensis.</title>
        <authorList>
            <person name="Buettner E."/>
        </authorList>
    </citation>
    <scope>NUCLEOTIDE SEQUENCE</scope>
    <source>
        <strain evidence="2">MPL-01</strain>
    </source>
</reference>
<dbReference type="AlphaFoldDB" id="A0AAD7U2X7"/>
<comment type="caution">
    <text evidence="2">The sequence shown here is derived from an EMBL/GenBank/DDBJ whole genome shotgun (WGS) entry which is preliminary data.</text>
</comment>
<accession>A0AAD7U2X7</accession>
<feature type="compositionally biased region" description="Pro residues" evidence="1">
    <location>
        <begin position="64"/>
        <end position="76"/>
    </location>
</feature>
<sequence>MQISSCIAYGETMPTAEQQPTWRIRPHDPKSPGPFVTFTFRYRTKDWLVEQGIINPDDEVFGKPPTPLPLEAPLPAPAADRPVHEDHEHEVDDPELDDLDSAPVSPRSPQDSLGLLGMRPAGSRTVSNNTNRSFSGTWDPTSASGTYDEITWDEYRHADDQDELDEYYK</sequence>
<protein>
    <submittedName>
        <fullName evidence="2">Uncharacterized protein</fullName>
    </submittedName>
</protein>
<evidence type="ECO:0000313" key="3">
    <source>
        <dbReference type="Proteomes" id="UP001215151"/>
    </source>
</evidence>
<proteinExistence type="predicted"/>
<dbReference type="EMBL" id="JAPEVG010000014">
    <property type="protein sequence ID" value="KAJ8496520.1"/>
    <property type="molecule type" value="Genomic_DNA"/>
</dbReference>
<feature type="compositionally biased region" description="Polar residues" evidence="1">
    <location>
        <begin position="124"/>
        <end position="145"/>
    </location>
</feature>
<evidence type="ECO:0000313" key="2">
    <source>
        <dbReference type="EMBL" id="KAJ8496520.1"/>
    </source>
</evidence>
<feature type="region of interest" description="Disordered" evidence="1">
    <location>
        <begin position="56"/>
        <end position="148"/>
    </location>
</feature>